<dbReference type="PANTHER" id="PTHR46599:SF6">
    <property type="entry name" value="DUAL SPECIFICITY PHOSPHATASE 26"/>
    <property type="match status" value="1"/>
</dbReference>
<feature type="domain" description="PiggyBac transposable element-derived protein" evidence="1">
    <location>
        <begin position="9"/>
        <end position="110"/>
    </location>
</feature>
<name>A0A8K0P551_LADFU</name>
<reference evidence="2" key="1">
    <citation type="submission" date="2013-04" db="EMBL/GenBank/DDBJ databases">
        <authorList>
            <person name="Qu J."/>
            <person name="Murali S.C."/>
            <person name="Bandaranaike D."/>
            <person name="Bellair M."/>
            <person name="Blankenburg K."/>
            <person name="Chao H."/>
            <person name="Dinh H."/>
            <person name="Doddapaneni H."/>
            <person name="Downs B."/>
            <person name="Dugan-Rocha S."/>
            <person name="Elkadiri S."/>
            <person name="Gnanaolivu R.D."/>
            <person name="Hernandez B."/>
            <person name="Javaid M."/>
            <person name="Jayaseelan J.C."/>
            <person name="Lee S."/>
            <person name="Li M."/>
            <person name="Ming W."/>
            <person name="Munidasa M."/>
            <person name="Muniz J."/>
            <person name="Nguyen L."/>
            <person name="Ongeri F."/>
            <person name="Osuji N."/>
            <person name="Pu L.-L."/>
            <person name="Puazo M."/>
            <person name="Qu C."/>
            <person name="Quiroz J."/>
            <person name="Raj R."/>
            <person name="Weissenberger G."/>
            <person name="Xin Y."/>
            <person name="Zou X."/>
            <person name="Han Y."/>
            <person name="Richards S."/>
            <person name="Worley K."/>
            <person name="Muzny D."/>
            <person name="Gibbs R."/>
        </authorList>
    </citation>
    <scope>NUCLEOTIDE SEQUENCE</scope>
    <source>
        <strain evidence="2">Sampled in the wild</strain>
    </source>
</reference>
<comment type="caution">
    <text evidence="2">The sequence shown here is derived from an EMBL/GenBank/DDBJ whole genome shotgun (WGS) entry which is preliminary data.</text>
</comment>
<gene>
    <name evidence="2" type="ORF">J437_LFUL014364</name>
</gene>
<dbReference type="EMBL" id="KZ308720">
    <property type="protein sequence ID" value="KAG8233482.1"/>
    <property type="molecule type" value="Genomic_DNA"/>
</dbReference>
<dbReference type="PANTHER" id="PTHR46599">
    <property type="entry name" value="PIGGYBAC TRANSPOSABLE ELEMENT-DERIVED PROTEIN 4"/>
    <property type="match status" value="1"/>
</dbReference>
<keyword evidence="3" id="KW-1185">Reference proteome</keyword>
<evidence type="ECO:0000313" key="3">
    <source>
        <dbReference type="Proteomes" id="UP000792457"/>
    </source>
</evidence>
<protein>
    <recommendedName>
        <fullName evidence="1">PiggyBac transposable element-derived protein domain-containing protein</fullName>
    </recommendedName>
</protein>
<dbReference type="OrthoDB" id="8123139at2759"/>
<proteinExistence type="predicted"/>
<dbReference type="Pfam" id="PF13843">
    <property type="entry name" value="DDE_Tnp_1_7"/>
    <property type="match status" value="1"/>
</dbReference>
<dbReference type="Proteomes" id="UP000792457">
    <property type="component" value="Unassembled WGS sequence"/>
</dbReference>
<accession>A0A8K0P551</accession>
<sequence length="237" mass="27057">MASEPWNIFISNFWEKYNPSESVNADEQLYSKSRYPFIQYMPNKPDKFDIKIWMLANAKTKYFLNAFSYCGNNEDSIHVNNEIFTTKTCRNKLGLILTNQLAKKNKNVSLLSTMHSDVSTSSTPSCNRASFFAFHTAMASAMAVAVKRKNSYLSFPPLVPWESRCHHHHPDNHNNLHQCLSLIQLLSSSEVVEALAQIALVPLEKSYISNVPYSKLAKSRCKKHVATHVLEDININR</sequence>
<organism evidence="2 3">
    <name type="scientific">Ladona fulva</name>
    <name type="common">Scarce chaser dragonfly</name>
    <name type="synonym">Libellula fulva</name>
    <dbReference type="NCBI Taxonomy" id="123851"/>
    <lineage>
        <taxon>Eukaryota</taxon>
        <taxon>Metazoa</taxon>
        <taxon>Ecdysozoa</taxon>
        <taxon>Arthropoda</taxon>
        <taxon>Hexapoda</taxon>
        <taxon>Insecta</taxon>
        <taxon>Pterygota</taxon>
        <taxon>Palaeoptera</taxon>
        <taxon>Odonata</taxon>
        <taxon>Epiprocta</taxon>
        <taxon>Anisoptera</taxon>
        <taxon>Libelluloidea</taxon>
        <taxon>Libellulidae</taxon>
        <taxon>Ladona</taxon>
    </lineage>
</organism>
<evidence type="ECO:0000259" key="1">
    <source>
        <dbReference type="Pfam" id="PF13843"/>
    </source>
</evidence>
<dbReference type="AlphaFoldDB" id="A0A8K0P551"/>
<evidence type="ECO:0000313" key="2">
    <source>
        <dbReference type="EMBL" id="KAG8233482.1"/>
    </source>
</evidence>
<reference evidence="2" key="2">
    <citation type="submission" date="2017-10" db="EMBL/GenBank/DDBJ databases">
        <title>Ladona fulva Genome sequencing and assembly.</title>
        <authorList>
            <person name="Murali S."/>
            <person name="Richards S."/>
            <person name="Bandaranaike D."/>
            <person name="Bellair M."/>
            <person name="Blankenburg K."/>
            <person name="Chao H."/>
            <person name="Dinh H."/>
            <person name="Doddapaneni H."/>
            <person name="Dugan-Rocha S."/>
            <person name="Elkadiri S."/>
            <person name="Gnanaolivu R."/>
            <person name="Hernandez B."/>
            <person name="Skinner E."/>
            <person name="Javaid M."/>
            <person name="Lee S."/>
            <person name="Li M."/>
            <person name="Ming W."/>
            <person name="Munidasa M."/>
            <person name="Muniz J."/>
            <person name="Nguyen L."/>
            <person name="Hughes D."/>
            <person name="Osuji N."/>
            <person name="Pu L.-L."/>
            <person name="Puazo M."/>
            <person name="Qu C."/>
            <person name="Quiroz J."/>
            <person name="Raj R."/>
            <person name="Weissenberger G."/>
            <person name="Xin Y."/>
            <person name="Zou X."/>
            <person name="Han Y."/>
            <person name="Worley K."/>
            <person name="Muzny D."/>
            <person name="Gibbs R."/>
        </authorList>
    </citation>
    <scope>NUCLEOTIDE SEQUENCE</scope>
    <source>
        <strain evidence="2">Sampled in the wild</strain>
    </source>
</reference>
<dbReference type="InterPro" id="IPR029526">
    <property type="entry name" value="PGBD"/>
</dbReference>